<name>A0A2K8UF40_9GAMM</name>
<evidence type="ECO:0000259" key="1">
    <source>
        <dbReference type="PROSITE" id="PS50104"/>
    </source>
</evidence>
<dbReference type="AlphaFoldDB" id="A0A2K8UF40"/>
<dbReference type="EMBL" id="CP020370">
    <property type="protein sequence ID" value="AUB84127.1"/>
    <property type="molecule type" value="Genomic_DNA"/>
</dbReference>
<dbReference type="KEGG" id="tsy:THSYN_26445"/>
<evidence type="ECO:0000313" key="2">
    <source>
        <dbReference type="EMBL" id="AUB84127.1"/>
    </source>
</evidence>
<keyword evidence="3" id="KW-1185">Reference proteome</keyword>
<dbReference type="SUPFAM" id="SSF52200">
    <property type="entry name" value="Toll/Interleukin receptor TIR domain"/>
    <property type="match status" value="1"/>
</dbReference>
<sequence>MASRNSQGDSATIAPHDSATVPAVSCAPVTEPKPGAVRMAFSTPAGLGFTGPADQYHRWNLHDPALRGRLRAALCGEDPAFQRVIELRGPTGSGKTYLLRAAAFDAGRCGWPLVHAVLDLDAASPDGVLAEDYLDKVLLELRQRQGKAGARRAAAIHAQFNEVKVKLRVNLSGWDRLAWLPLAIELEFPAARLPGLFLRHWTPDQARPPPERFLETLRDLAESVADRRGGGGVLLQIPEQRQPEASVRDLLLQWLPSLPGLVLAFTQHDAGRECDYQDLAPLRLALQPLTAADLDHRLAGCLGAQALPRPLLQAVAIRAQGSPGLAALTLVDLAQRDLIGPDPAGVWRLRDQAESLADLDQLFGPGIFRPLHGLIERMRSDAGPEAAADLRSFLDHGCLCGRNIAFGIVADCLGLDEARRDRLLDLLDAHLVEPQADPTAANLSVHPLPPTPSHAGEPESFNVFLSHNSRDKPAVRQLAQALQARGLKVWLDEEELVPGRPWQEAVERIIQSVHTAAVLVGRDGLGPWEVPEMRACLSQCVTRRLPVIPVLLPDAPVEPALPLFLQAFTWVDLRAGLTDDGLNRLEWGITGLKPNGLPSPRLSPAMRGSEQSAVDANAPEPQLDYLGCRHPNFPDQEVFRFRNPLLAQHLRNRQSRRDRQQRAQALLARLAAVLPPHNRGIAELHLAVLDHVGDQPRRRALDGELFYWLNIAHARSASRLLVGDLKARRVSPEAVWDAIKQNEDRWPVWRRLAWLDAYGRQPHGVPEGMRRFWLNRLAGHWFSLVLPYPYVFVVFL</sequence>
<dbReference type="InterPro" id="IPR035897">
    <property type="entry name" value="Toll_tir_struct_dom_sf"/>
</dbReference>
<organism evidence="2 3">
    <name type="scientific">Candidatus Thiodictyon syntrophicum</name>
    <dbReference type="NCBI Taxonomy" id="1166950"/>
    <lineage>
        <taxon>Bacteria</taxon>
        <taxon>Pseudomonadati</taxon>
        <taxon>Pseudomonadota</taxon>
        <taxon>Gammaproteobacteria</taxon>
        <taxon>Chromatiales</taxon>
        <taxon>Chromatiaceae</taxon>
        <taxon>Thiodictyon</taxon>
    </lineage>
</organism>
<dbReference type="Pfam" id="PF13676">
    <property type="entry name" value="TIR_2"/>
    <property type="match status" value="1"/>
</dbReference>
<dbReference type="InterPro" id="IPR000157">
    <property type="entry name" value="TIR_dom"/>
</dbReference>
<dbReference type="GO" id="GO:0007165">
    <property type="term" value="P:signal transduction"/>
    <property type="evidence" value="ECO:0007669"/>
    <property type="project" value="InterPro"/>
</dbReference>
<dbReference type="InterPro" id="IPR027417">
    <property type="entry name" value="P-loop_NTPase"/>
</dbReference>
<evidence type="ECO:0000313" key="3">
    <source>
        <dbReference type="Proteomes" id="UP000232638"/>
    </source>
</evidence>
<protein>
    <recommendedName>
        <fullName evidence="1">TIR domain-containing protein</fullName>
    </recommendedName>
</protein>
<accession>A0A2K8UF40</accession>
<dbReference type="Gene3D" id="3.40.50.10140">
    <property type="entry name" value="Toll/interleukin-1 receptor homology (TIR) domain"/>
    <property type="match status" value="1"/>
</dbReference>
<reference evidence="2 3" key="1">
    <citation type="submission" date="2017-03" db="EMBL/GenBank/DDBJ databases">
        <title>Complete genome sequence of Candidatus 'Thiodictyon syntrophicum' sp. nov. strain Cad16T, a photolithoautotroph purple sulfur bacterium isolated from an alpine meromictic lake.</title>
        <authorList>
            <person name="Luedin S.M."/>
            <person name="Pothier J.F."/>
            <person name="Danza F."/>
            <person name="Storelli N."/>
            <person name="Wittwer M."/>
            <person name="Tonolla M."/>
        </authorList>
    </citation>
    <scope>NUCLEOTIDE SEQUENCE [LARGE SCALE GENOMIC DNA]</scope>
    <source>
        <strain evidence="2 3">Cad16T</strain>
    </source>
</reference>
<dbReference type="OrthoDB" id="5753300at2"/>
<feature type="domain" description="TIR" evidence="1">
    <location>
        <begin position="459"/>
        <end position="577"/>
    </location>
</feature>
<gene>
    <name evidence="2" type="ORF">THSYN_26445</name>
</gene>
<dbReference type="Proteomes" id="UP000232638">
    <property type="component" value="Chromosome"/>
</dbReference>
<proteinExistence type="predicted"/>
<dbReference type="SUPFAM" id="SSF52540">
    <property type="entry name" value="P-loop containing nucleoside triphosphate hydrolases"/>
    <property type="match status" value="1"/>
</dbReference>
<dbReference type="PROSITE" id="PS50104">
    <property type="entry name" value="TIR"/>
    <property type="match status" value="1"/>
</dbReference>